<gene>
    <name evidence="9" type="primary">MRPL54</name>
</gene>
<keyword evidence="8" id="KW-1185">Reference proteome</keyword>
<dbReference type="PANTHER" id="PTHR28595:SF1">
    <property type="entry name" value="LARGE RIBOSOMAL SUBUNIT PROTEIN ML54"/>
    <property type="match status" value="1"/>
</dbReference>
<comment type="subcellular location">
    <subcellularLocation>
        <location evidence="1">Mitochondrion</location>
    </subcellularLocation>
</comment>
<dbReference type="GeneID" id="110072665"/>
<evidence type="ECO:0000256" key="7">
    <source>
        <dbReference type="ARBA" id="ARBA00035179"/>
    </source>
</evidence>
<name>A0A6J0SKG7_9SAUR</name>
<evidence type="ECO:0000256" key="5">
    <source>
        <dbReference type="ARBA" id="ARBA00023274"/>
    </source>
</evidence>
<dbReference type="CTD" id="116541"/>
<accession>A0A6J0SKG7</accession>
<evidence type="ECO:0000313" key="8">
    <source>
        <dbReference type="Proteomes" id="UP001652642"/>
    </source>
</evidence>
<keyword evidence="5" id="KW-0687">Ribonucleoprotein</keyword>
<keyword evidence="3" id="KW-0689">Ribosomal protein</keyword>
<evidence type="ECO:0000256" key="4">
    <source>
        <dbReference type="ARBA" id="ARBA00023128"/>
    </source>
</evidence>
<dbReference type="Pfam" id="PF08561">
    <property type="entry name" value="Ribosomal_L37"/>
    <property type="match status" value="1"/>
</dbReference>
<dbReference type="InterPro" id="IPR013870">
    <property type="entry name" value="Ribosomal_mL54"/>
</dbReference>
<evidence type="ECO:0000256" key="6">
    <source>
        <dbReference type="ARBA" id="ARBA00033752"/>
    </source>
</evidence>
<dbReference type="InParanoid" id="A0A6J0SKG7"/>
<sequence length="132" mass="15167">MAWLAWRAGLFRGAIRLPPAEPGLLPLAPGARGNKKFAGKARGRTTARVELKGPEICKDPVLLTTHAMGVNIYKDGQEVKLKPDSEYPEWLFNIHIGPPKKLDELDPDTLQYWRHLRKLNTWHEIKVRNRRR</sequence>
<proteinExistence type="inferred from homology"/>
<dbReference type="OrthoDB" id="10252718at2759"/>
<dbReference type="AlphaFoldDB" id="A0A6J0SKG7"/>
<dbReference type="Proteomes" id="UP001652642">
    <property type="component" value="Chromosome 7"/>
</dbReference>
<keyword evidence="2" id="KW-0809">Transit peptide</keyword>
<comment type="similarity">
    <text evidence="6">Belongs to the mitochondrion-specific ribosomal protein mL54 family.</text>
</comment>
<dbReference type="GO" id="GO:0003735">
    <property type="term" value="F:structural constituent of ribosome"/>
    <property type="evidence" value="ECO:0007669"/>
    <property type="project" value="TreeGrafter"/>
</dbReference>
<evidence type="ECO:0000256" key="2">
    <source>
        <dbReference type="ARBA" id="ARBA00022946"/>
    </source>
</evidence>
<evidence type="ECO:0000313" key="9">
    <source>
        <dbReference type="RefSeq" id="XP_020636866.2"/>
    </source>
</evidence>
<dbReference type="PANTHER" id="PTHR28595">
    <property type="entry name" value="39S RIBOSOMAL PROTEIN L54, MITOCHONDRIAL"/>
    <property type="match status" value="1"/>
</dbReference>
<evidence type="ECO:0000256" key="3">
    <source>
        <dbReference type="ARBA" id="ARBA00022980"/>
    </source>
</evidence>
<dbReference type="GO" id="GO:0005762">
    <property type="term" value="C:mitochondrial large ribosomal subunit"/>
    <property type="evidence" value="ECO:0007669"/>
    <property type="project" value="TreeGrafter"/>
</dbReference>
<keyword evidence="4" id="KW-0496">Mitochondrion</keyword>
<organism evidence="8 9">
    <name type="scientific">Pogona vitticeps</name>
    <name type="common">central bearded dragon</name>
    <dbReference type="NCBI Taxonomy" id="103695"/>
    <lineage>
        <taxon>Eukaryota</taxon>
        <taxon>Metazoa</taxon>
        <taxon>Chordata</taxon>
        <taxon>Craniata</taxon>
        <taxon>Vertebrata</taxon>
        <taxon>Euteleostomi</taxon>
        <taxon>Lepidosauria</taxon>
        <taxon>Squamata</taxon>
        <taxon>Bifurcata</taxon>
        <taxon>Unidentata</taxon>
        <taxon>Episquamata</taxon>
        <taxon>Toxicofera</taxon>
        <taxon>Iguania</taxon>
        <taxon>Acrodonta</taxon>
        <taxon>Agamidae</taxon>
        <taxon>Amphibolurinae</taxon>
        <taxon>Pogona</taxon>
    </lineage>
</organism>
<dbReference type="RefSeq" id="XP_020636866.2">
    <property type="nucleotide sequence ID" value="XM_020781207.2"/>
</dbReference>
<dbReference type="KEGG" id="pvt:110072665"/>
<evidence type="ECO:0000256" key="1">
    <source>
        <dbReference type="ARBA" id="ARBA00004173"/>
    </source>
</evidence>
<protein>
    <recommendedName>
        <fullName evidence="7">Large ribosomal subunit protein mL54</fullName>
    </recommendedName>
</protein>
<reference evidence="9" key="1">
    <citation type="submission" date="2025-08" db="UniProtKB">
        <authorList>
            <consortium name="RefSeq"/>
        </authorList>
    </citation>
    <scope>IDENTIFICATION</scope>
</reference>